<dbReference type="InterPro" id="IPR043968">
    <property type="entry name" value="SGNH"/>
</dbReference>
<keyword evidence="5 8" id="KW-1133">Transmembrane helix</keyword>
<feature type="transmembrane region" description="Helical" evidence="8">
    <location>
        <begin position="36"/>
        <end position="55"/>
    </location>
</feature>
<feature type="domain" description="Acyltransferase 3" evidence="9">
    <location>
        <begin position="9"/>
        <end position="328"/>
    </location>
</feature>
<comment type="caution">
    <text evidence="11">The sequence shown here is derived from an EMBL/GenBank/DDBJ whole genome shotgun (WGS) entry which is preliminary data.</text>
</comment>
<evidence type="ECO:0000256" key="2">
    <source>
        <dbReference type="ARBA" id="ARBA00022475"/>
    </source>
</evidence>
<keyword evidence="3 11" id="KW-0808">Transferase</keyword>
<dbReference type="Gene3D" id="3.40.50.1110">
    <property type="entry name" value="SGNH hydrolase"/>
    <property type="match status" value="1"/>
</dbReference>
<keyword evidence="7 11" id="KW-0012">Acyltransferase</keyword>
<sequence>MSALQYKREIDGLRAIAVLGVVLFHAEPAWLPGGFLGVDVFFVISGYLITSLLLLEHHRSGTLDLTAFYARRMRRLLPALGVVVLATVLAGLWLIPEDAHRDLLRSAAASLLFVANVYFQANTGDYFDMPTDEVPLLHLWSLGVEEQFYLVLPLLLLWMARRGTRGLVSVLVGASVVSLLLAEHWIQIRPSIAFYQMPARFWEFAAGALVATAPRGRLQPQLATALAWTGLGTVVAAMVLGSPMHFPGVGALPVVLGSAVLIWSLHDGARLHGASALLGARPMVFFGLISYSLYLWHWPLLAILRVTTLEPSLAARLGACAIAIVLAWGSHRYIETPFRRRPPGATSQRRTVAVGAGASAVLALALVGVGQALTPAPLPTPTGPQATAALDRPANMSTCHFGLDADIDHLQPAACNSNPAKPASIVLWGDSHALAWQPFAWSVATASATAAASFTLDSCPPISNFDTWRADFPRHRDNCRRFNALAADYVRQKTPDEVILAGRWLLYFQTRPANGMRPQSPESFEQGIAQAVDEIAPHTKKVVLMGPLPALEAPAPRCLSAQDEPRCAMPRQEYDRLAARVWSVFRQIASRHPNVELIDPAEFFCGPERCPAARDGYALFWDSNHVSTHAARQFARVYLADPARWRASAAPLH</sequence>
<evidence type="ECO:0000256" key="8">
    <source>
        <dbReference type="SAM" id="Phobius"/>
    </source>
</evidence>
<keyword evidence="6 8" id="KW-0472">Membrane</keyword>
<proteinExistence type="predicted"/>
<feature type="transmembrane region" description="Helical" evidence="8">
    <location>
        <begin position="278"/>
        <end position="298"/>
    </location>
</feature>
<keyword evidence="2" id="KW-1003">Cell membrane</keyword>
<feature type="transmembrane region" description="Helical" evidence="8">
    <location>
        <begin position="137"/>
        <end position="160"/>
    </location>
</feature>
<reference evidence="11 12" key="1">
    <citation type="submission" date="2023-05" db="EMBL/GenBank/DDBJ databases">
        <title>Lysobacter sp. strain LF1 Genome sequencing and assembly.</title>
        <authorList>
            <person name="Jung Y."/>
        </authorList>
    </citation>
    <scope>NUCLEOTIDE SEQUENCE [LARGE SCALE GENOMIC DNA]</scope>
    <source>
        <strain evidence="11 12">LF1</strain>
    </source>
</reference>
<dbReference type="EC" id="2.3.1.-" evidence="11"/>
<evidence type="ECO:0000313" key="11">
    <source>
        <dbReference type="EMBL" id="MDI9238842.1"/>
    </source>
</evidence>
<evidence type="ECO:0000256" key="5">
    <source>
        <dbReference type="ARBA" id="ARBA00022989"/>
    </source>
</evidence>
<evidence type="ECO:0000259" key="10">
    <source>
        <dbReference type="Pfam" id="PF19040"/>
    </source>
</evidence>
<dbReference type="SUPFAM" id="SSF52266">
    <property type="entry name" value="SGNH hydrolase"/>
    <property type="match status" value="1"/>
</dbReference>
<feature type="transmembrane region" description="Helical" evidence="8">
    <location>
        <begin position="352"/>
        <end position="373"/>
    </location>
</feature>
<keyword evidence="12" id="KW-1185">Reference proteome</keyword>
<dbReference type="PANTHER" id="PTHR23028">
    <property type="entry name" value="ACETYLTRANSFERASE"/>
    <property type="match status" value="1"/>
</dbReference>
<feature type="domain" description="SGNH" evidence="10">
    <location>
        <begin position="399"/>
        <end position="638"/>
    </location>
</feature>
<evidence type="ECO:0000313" key="12">
    <source>
        <dbReference type="Proteomes" id="UP001321580"/>
    </source>
</evidence>
<name>A0ABT6XFC8_9GAMM</name>
<feature type="transmembrane region" description="Helical" evidence="8">
    <location>
        <begin position="167"/>
        <end position="186"/>
    </location>
</feature>
<accession>A0ABT6XFC8</accession>
<evidence type="ECO:0000256" key="1">
    <source>
        <dbReference type="ARBA" id="ARBA00004651"/>
    </source>
</evidence>
<dbReference type="PANTHER" id="PTHR23028:SF53">
    <property type="entry name" value="ACYL_TRANSF_3 DOMAIN-CONTAINING PROTEIN"/>
    <property type="match status" value="1"/>
</dbReference>
<feature type="transmembrane region" description="Helical" evidence="8">
    <location>
        <begin position="12"/>
        <end position="30"/>
    </location>
</feature>
<dbReference type="InterPro" id="IPR002656">
    <property type="entry name" value="Acyl_transf_3_dom"/>
</dbReference>
<dbReference type="EMBL" id="JASGBI010000001">
    <property type="protein sequence ID" value="MDI9238842.1"/>
    <property type="molecule type" value="Genomic_DNA"/>
</dbReference>
<protein>
    <submittedName>
        <fullName evidence="11">Acyltransferase family protein</fullName>
        <ecNumber evidence="11">2.3.1.-</ecNumber>
    </submittedName>
</protein>
<dbReference type="InterPro" id="IPR036514">
    <property type="entry name" value="SGNH_hydro_sf"/>
</dbReference>
<feature type="transmembrane region" description="Helical" evidence="8">
    <location>
        <begin position="246"/>
        <end position="266"/>
    </location>
</feature>
<organism evidence="11 12">
    <name type="scientific">Lysobacter stagni</name>
    <dbReference type="NCBI Taxonomy" id="3045172"/>
    <lineage>
        <taxon>Bacteria</taxon>
        <taxon>Pseudomonadati</taxon>
        <taxon>Pseudomonadota</taxon>
        <taxon>Gammaproteobacteria</taxon>
        <taxon>Lysobacterales</taxon>
        <taxon>Lysobacteraceae</taxon>
        <taxon>Lysobacter</taxon>
    </lineage>
</organism>
<evidence type="ECO:0000256" key="3">
    <source>
        <dbReference type="ARBA" id="ARBA00022679"/>
    </source>
</evidence>
<keyword evidence="4 8" id="KW-0812">Transmembrane</keyword>
<comment type="subcellular location">
    <subcellularLocation>
        <location evidence="1">Cell membrane</location>
        <topology evidence="1">Multi-pass membrane protein</topology>
    </subcellularLocation>
</comment>
<evidence type="ECO:0000256" key="4">
    <source>
        <dbReference type="ARBA" id="ARBA00022692"/>
    </source>
</evidence>
<dbReference type="Proteomes" id="UP001321580">
    <property type="component" value="Unassembled WGS sequence"/>
</dbReference>
<evidence type="ECO:0000259" key="9">
    <source>
        <dbReference type="Pfam" id="PF01757"/>
    </source>
</evidence>
<dbReference type="Pfam" id="PF01757">
    <property type="entry name" value="Acyl_transf_3"/>
    <property type="match status" value="1"/>
</dbReference>
<feature type="transmembrane region" description="Helical" evidence="8">
    <location>
        <begin position="76"/>
        <end position="95"/>
    </location>
</feature>
<dbReference type="InterPro" id="IPR050879">
    <property type="entry name" value="Acyltransferase_3"/>
</dbReference>
<dbReference type="RefSeq" id="WP_283212281.1">
    <property type="nucleotide sequence ID" value="NZ_JASGBI010000001.1"/>
</dbReference>
<feature type="transmembrane region" description="Helical" evidence="8">
    <location>
        <begin position="313"/>
        <end position="331"/>
    </location>
</feature>
<dbReference type="Pfam" id="PF19040">
    <property type="entry name" value="SGNH"/>
    <property type="match status" value="1"/>
</dbReference>
<gene>
    <name evidence="11" type="ORF">QLQ15_07930</name>
</gene>
<evidence type="ECO:0000256" key="7">
    <source>
        <dbReference type="ARBA" id="ARBA00023315"/>
    </source>
</evidence>
<dbReference type="GO" id="GO:0016746">
    <property type="term" value="F:acyltransferase activity"/>
    <property type="evidence" value="ECO:0007669"/>
    <property type="project" value="UniProtKB-KW"/>
</dbReference>
<evidence type="ECO:0000256" key="6">
    <source>
        <dbReference type="ARBA" id="ARBA00023136"/>
    </source>
</evidence>